<keyword evidence="5" id="KW-0808">Transferase</keyword>
<evidence type="ECO:0000256" key="5">
    <source>
        <dbReference type="ARBA" id="ARBA00022679"/>
    </source>
</evidence>
<feature type="domain" description="Histidine kinase" evidence="12">
    <location>
        <begin position="221"/>
        <end position="426"/>
    </location>
</feature>
<comment type="catalytic activity">
    <reaction evidence="1">
        <text>ATP + protein L-histidine = ADP + protein N-phospho-L-histidine.</text>
        <dbReference type="EC" id="2.7.13.3"/>
    </reaction>
</comment>
<keyword evidence="9" id="KW-0902">Two-component regulatory system</keyword>
<feature type="transmembrane region" description="Helical" evidence="11">
    <location>
        <begin position="12"/>
        <end position="34"/>
    </location>
</feature>
<evidence type="ECO:0000256" key="8">
    <source>
        <dbReference type="ARBA" id="ARBA00022989"/>
    </source>
</evidence>
<dbReference type="Pfam" id="PF02518">
    <property type="entry name" value="HATPase_c"/>
    <property type="match status" value="1"/>
</dbReference>
<evidence type="ECO:0000256" key="9">
    <source>
        <dbReference type="ARBA" id="ARBA00023012"/>
    </source>
</evidence>
<sequence length="426" mass="48228">MRLKQPLKKRIVIAFFLMTLIVAGVSSISIFLIVHTLEEHFVSQGLSDNLEEILNSQMSHERIQKLSQDTDFYTTDPQANYPIPEKFKNIKDGFSEVIFREGAAYYAYKETIDQQSYLIVKDQTEFETREQMLLLVVFVGFIGSLIVSLILGKLLANRILAPIIKLAKEVDKINCTKNKAINISLNNQYADDEVGQLATAFERAFGELQSALERERLFTSDVSHELRTPLMVIATSCELLLLESKELSSGQLQQINRISTANKDMNELVQTFLMLARIENNRIVGDQTTLLNLAKELAEVWSEKFKEKGIDFIFEVKSSTSNTYNKTLLKTVISNLLRNAWHYTEQGEVRLVIDDESFLVQDTGVGVPQDKQQAIFQAFVRGSNRGEGLGLGLSLVKRICTHQHWQVYVISSEEIGSIFSVTLDNG</sequence>
<dbReference type="AlphaFoldDB" id="A0A974RXX3"/>
<dbReference type="CDD" id="cd00082">
    <property type="entry name" value="HisKA"/>
    <property type="match status" value="1"/>
</dbReference>
<keyword evidence="15" id="KW-1185">Reference proteome</keyword>
<name>A0A974RXX3_9GAMM</name>
<evidence type="ECO:0000256" key="3">
    <source>
        <dbReference type="ARBA" id="ARBA00012438"/>
    </source>
</evidence>
<evidence type="ECO:0000256" key="2">
    <source>
        <dbReference type="ARBA" id="ARBA00004370"/>
    </source>
</evidence>
<keyword evidence="4" id="KW-0597">Phosphoprotein</keyword>
<evidence type="ECO:0000256" key="10">
    <source>
        <dbReference type="ARBA" id="ARBA00023136"/>
    </source>
</evidence>
<dbReference type="Gene3D" id="1.10.287.130">
    <property type="match status" value="1"/>
</dbReference>
<proteinExistence type="predicted"/>
<keyword evidence="10 11" id="KW-0472">Membrane</keyword>
<dbReference type="InterPro" id="IPR003661">
    <property type="entry name" value="HisK_dim/P_dom"/>
</dbReference>
<dbReference type="PRINTS" id="PR00344">
    <property type="entry name" value="BCTRLSENSOR"/>
</dbReference>
<dbReference type="GO" id="GO:0005886">
    <property type="term" value="C:plasma membrane"/>
    <property type="evidence" value="ECO:0007669"/>
    <property type="project" value="TreeGrafter"/>
</dbReference>
<dbReference type="InterPro" id="IPR003660">
    <property type="entry name" value="HAMP_dom"/>
</dbReference>
<protein>
    <recommendedName>
        <fullName evidence="3">histidine kinase</fullName>
        <ecNumber evidence="3">2.7.13.3</ecNumber>
    </recommendedName>
</protein>
<dbReference type="InterPro" id="IPR036890">
    <property type="entry name" value="HATPase_C_sf"/>
</dbReference>
<evidence type="ECO:0000259" key="12">
    <source>
        <dbReference type="PROSITE" id="PS50109"/>
    </source>
</evidence>
<dbReference type="GO" id="GO:0000155">
    <property type="term" value="F:phosphorelay sensor kinase activity"/>
    <property type="evidence" value="ECO:0007669"/>
    <property type="project" value="InterPro"/>
</dbReference>
<dbReference type="PROSITE" id="PS50885">
    <property type="entry name" value="HAMP"/>
    <property type="match status" value="1"/>
</dbReference>
<dbReference type="EMBL" id="CP067393">
    <property type="protein sequence ID" value="QQP85339.1"/>
    <property type="molecule type" value="Genomic_DNA"/>
</dbReference>
<dbReference type="RefSeq" id="WP_201091828.1">
    <property type="nucleotide sequence ID" value="NZ_CP067393.1"/>
</dbReference>
<dbReference type="SUPFAM" id="SSF47384">
    <property type="entry name" value="Homodimeric domain of signal transducing histidine kinase"/>
    <property type="match status" value="1"/>
</dbReference>
<evidence type="ECO:0000259" key="13">
    <source>
        <dbReference type="PROSITE" id="PS50885"/>
    </source>
</evidence>
<accession>A0A974RXX3</accession>
<evidence type="ECO:0000313" key="15">
    <source>
        <dbReference type="Proteomes" id="UP000595278"/>
    </source>
</evidence>
<dbReference type="Proteomes" id="UP000595278">
    <property type="component" value="Chromosome"/>
</dbReference>
<dbReference type="Gene3D" id="3.30.565.10">
    <property type="entry name" value="Histidine kinase-like ATPase, C-terminal domain"/>
    <property type="match status" value="1"/>
</dbReference>
<dbReference type="SUPFAM" id="SSF55874">
    <property type="entry name" value="ATPase domain of HSP90 chaperone/DNA topoisomerase II/histidine kinase"/>
    <property type="match status" value="1"/>
</dbReference>
<dbReference type="InterPro" id="IPR050428">
    <property type="entry name" value="TCS_sensor_his_kinase"/>
</dbReference>
<dbReference type="PANTHER" id="PTHR45436:SF16">
    <property type="entry name" value="HISTIDINE KINASE"/>
    <property type="match status" value="1"/>
</dbReference>
<dbReference type="InterPro" id="IPR003594">
    <property type="entry name" value="HATPase_dom"/>
</dbReference>
<evidence type="ECO:0000256" key="1">
    <source>
        <dbReference type="ARBA" id="ARBA00000085"/>
    </source>
</evidence>
<comment type="subcellular location">
    <subcellularLocation>
        <location evidence="2">Membrane</location>
    </subcellularLocation>
</comment>
<dbReference type="InterPro" id="IPR005467">
    <property type="entry name" value="His_kinase_dom"/>
</dbReference>
<keyword evidence="7 14" id="KW-0418">Kinase</keyword>
<evidence type="ECO:0000313" key="14">
    <source>
        <dbReference type="EMBL" id="QQP85339.1"/>
    </source>
</evidence>
<keyword evidence="8 11" id="KW-1133">Transmembrane helix</keyword>
<reference evidence="14 15" key="1">
    <citation type="submission" date="2021-01" db="EMBL/GenBank/DDBJ databases">
        <title>Entomomonas sp. F2A isolated from a house cricket (Acheta domesticus).</title>
        <authorList>
            <person name="Spergser J."/>
            <person name="Busse H.-J."/>
        </authorList>
    </citation>
    <scope>NUCLEOTIDE SEQUENCE [LARGE SCALE GENOMIC DNA]</scope>
    <source>
        <strain evidence="14 15">F2A</strain>
    </source>
</reference>
<dbReference type="SMART" id="SM00388">
    <property type="entry name" value="HisKA"/>
    <property type="match status" value="1"/>
</dbReference>
<dbReference type="EC" id="2.7.13.3" evidence="3"/>
<evidence type="ECO:0000256" key="7">
    <source>
        <dbReference type="ARBA" id="ARBA00022777"/>
    </source>
</evidence>
<feature type="transmembrane region" description="Helical" evidence="11">
    <location>
        <begin position="132"/>
        <end position="156"/>
    </location>
</feature>
<dbReference type="KEGG" id="eaz:JHT90_13290"/>
<dbReference type="PROSITE" id="PS50109">
    <property type="entry name" value="HIS_KIN"/>
    <property type="match status" value="1"/>
</dbReference>
<feature type="domain" description="HAMP" evidence="13">
    <location>
        <begin position="157"/>
        <end position="213"/>
    </location>
</feature>
<dbReference type="InterPro" id="IPR004358">
    <property type="entry name" value="Sig_transdc_His_kin-like_C"/>
</dbReference>
<organism evidence="14 15">
    <name type="scientific">Entomomonas asaccharolytica</name>
    <dbReference type="NCBI Taxonomy" id="2785331"/>
    <lineage>
        <taxon>Bacteria</taxon>
        <taxon>Pseudomonadati</taxon>
        <taxon>Pseudomonadota</taxon>
        <taxon>Gammaproteobacteria</taxon>
        <taxon>Pseudomonadales</taxon>
        <taxon>Pseudomonadaceae</taxon>
        <taxon>Entomomonas</taxon>
    </lineage>
</organism>
<gene>
    <name evidence="14" type="ORF">JHT90_13290</name>
</gene>
<dbReference type="InterPro" id="IPR036097">
    <property type="entry name" value="HisK_dim/P_sf"/>
</dbReference>
<evidence type="ECO:0000256" key="11">
    <source>
        <dbReference type="SAM" id="Phobius"/>
    </source>
</evidence>
<keyword evidence="6 11" id="KW-0812">Transmembrane</keyword>
<evidence type="ECO:0000256" key="6">
    <source>
        <dbReference type="ARBA" id="ARBA00022692"/>
    </source>
</evidence>
<evidence type="ECO:0000256" key="4">
    <source>
        <dbReference type="ARBA" id="ARBA00022553"/>
    </source>
</evidence>
<dbReference type="Pfam" id="PF00512">
    <property type="entry name" value="HisKA"/>
    <property type="match status" value="1"/>
</dbReference>
<dbReference type="Gene3D" id="6.10.340.10">
    <property type="match status" value="1"/>
</dbReference>
<dbReference type="SMART" id="SM00387">
    <property type="entry name" value="HATPase_c"/>
    <property type="match status" value="1"/>
</dbReference>
<dbReference type="PANTHER" id="PTHR45436">
    <property type="entry name" value="SENSOR HISTIDINE KINASE YKOH"/>
    <property type="match status" value="1"/>
</dbReference>